<organism evidence="10 11">
    <name type="scientific">Exophiala bonariae</name>
    <dbReference type="NCBI Taxonomy" id="1690606"/>
    <lineage>
        <taxon>Eukaryota</taxon>
        <taxon>Fungi</taxon>
        <taxon>Dikarya</taxon>
        <taxon>Ascomycota</taxon>
        <taxon>Pezizomycotina</taxon>
        <taxon>Eurotiomycetes</taxon>
        <taxon>Chaetothyriomycetidae</taxon>
        <taxon>Chaetothyriales</taxon>
        <taxon>Herpotrichiellaceae</taxon>
        <taxon>Exophiala</taxon>
    </lineage>
</organism>
<dbReference type="InterPro" id="IPR002227">
    <property type="entry name" value="Tyrosinase_Cu-bd"/>
</dbReference>
<evidence type="ECO:0000256" key="3">
    <source>
        <dbReference type="ARBA" id="ARBA00022723"/>
    </source>
</evidence>
<dbReference type="GeneID" id="89978963"/>
<dbReference type="Gene3D" id="1.10.1280.10">
    <property type="entry name" value="Di-copper center containing domain from catechol oxidase"/>
    <property type="match status" value="1"/>
</dbReference>
<dbReference type="GO" id="GO:0046872">
    <property type="term" value="F:metal ion binding"/>
    <property type="evidence" value="ECO:0007669"/>
    <property type="project" value="UniProtKB-KW"/>
</dbReference>
<dbReference type="GO" id="GO:0004503">
    <property type="term" value="F:tyrosinase activity"/>
    <property type="evidence" value="ECO:0007669"/>
    <property type="project" value="UniProtKB-EC"/>
</dbReference>
<evidence type="ECO:0000313" key="11">
    <source>
        <dbReference type="Proteomes" id="UP001358417"/>
    </source>
</evidence>
<comment type="caution">
    <text evidence="10">The sequence shown here is derived from an EMBL/GenBank/DDBJ whole genome shotgun (WGS) entry which is preliminary data.</text>
</comment>
<evidence type="ECO:0000256" key="4">
    <source>
        <dbReference type="ARBA" id="ARBA00023008"/>
    </source>
</evidence>
<name>A0AAV9NJ01_9EURO</name>
<dbReference type="PROSITE" id="PS00498">
    <property type="entry name" value="TYROSINASE_2"/>
    <property type="match status" value="1"/>
</dbReference>
<dbReference type="InterPro" id="IPR008922">
    <property type="entry name" value="Di-copper_centre_dom_sf"/>
</dbReference>
<evidence type="ECO:0000256" key="7">
    <source>
        <dbReference type="ARBA" id="ARBA00048881"/>
    </source>
</evidence>
<comment type="similarity">
    <text evidence="1">Belongs to the tyrosinase family.</text>
</comment>
<dbReference type="GO" id="GO:0042438">
    <property type="term" value="P:melanin biosynthetic process"/>
    <property type="evidence" value="ECO:0007669"/>
    <property type="project" value="UniProtKB-KW"/>
</dbReference>
<protein>
    <recommendedName>
        <fullName evidence="2">tyrosinase</fullName>
        <ecNumber evidence="2">1.14.18.1</ecNumber>
    </recommendedName>
</protein>
<dbReference type="RefSeq" id="XP_064709068.1">
    <property type="nucleotide sequence ID" value="XM_064854342.1"/>
</dbReference>
<dbReference type="PANTHER" id="PTHR11474">
    <property type="entry name" value="TYROSINASE FAMILY MEMBER"/>
    <property type="match status" value="1"/>
</dbReference>
<evidence type="ECO:0000256" key="6">
    <source>
        <dbReference type="ARBA" id="ARBA00048233"/>
    </source>
</evidence>
<dbReference type="InterPro" id="IPR050316">
    <property type="entry name" value="Tyrosinase/Hemocyanin"/>
</dbReference>
<evidence type="ECO:0000313" key="10">
    <source>
        <dbReference type="EMBL" id="KAK5058545.1"/>
    </source>
</evidence>
<keyword evidence="11" id="KW-1185">Reference proteome</keyword>
<proteinExistence type="inferred from homology"/>
<gene>
    <name evidence="10" type="ORF">LTR84_010808</name>
</gene>
<evidence type="ECO:0000256" key="2">
    <source>
        <dbReference type="ARBA" id="ARBA00011906"/>
    </source>
</evidence>
<comment type="catalytic activity">
    <reaction evidence="7">
        <text>L-tyrosine + O2 = L-dopaquinone + H2O</text>
        <dbReference type="Rhea" id="RHEA:18117"/>
        <dbReference type="ChEBI" id="CHEBI:15377"/>
        <dbReference type="ChEBI" id="CHEBI:15379"/>
        <dbReference type="ChEBI" id="CHEBI:57924"/>
        <dbReference type="ChEBI" id="CHEBI:58315"/>
        <dbReference type="EC" id="1.14.18.1"/>
    </reaction>
</comment>
<dbReference type="Pfam" id="PF00264">
    <property type="entry name" value="Tyrosinase"/>
    <property type="match status" value="1"/>
</dbReference>
<keyword evidence="4" id="KW-0186">Copper</keyword>
<dbReference type="PANTHER" id="PTHR11474:SF76">
    <property type="entry name" value="SHKT DOMAIN-CONTAINING PROTEIN"/>
    <property type="match status" value="1"/>
</dbReference>
<keyword evidence="3" id="KW-0479">Metal-binding</keyword>
<dbReference type="EMBL" id="JAVRRD010000005">
    <property type="protein sequence ID" value="KAK5058545.1"/>
    <property type="molecule type" value="Genomic_DNA"/>
</dbReference>
<feature type="domain" description="Tyrosinase copper-binding" evidence="8">
    <location>
        <begin position="72"/>
        <end position="90"/>
    </location>
</feature>
<comment type="catalytic activity">
    <reaction evidence="6">
        <text>2 L-dopa + O2 = 2 L-dopaquinone + 2 H2O</text>
        <dbReference type="Rhea" id="RHEA:34287"/>
        <dbReference type="ChEBI" id="CHEBI:15377"/>
        <dbReference type="ChEBI" id="CHEBI:15379"/>
        <dbReference type="ChEBI" id="CHEBI:57504"/>
        <dbReference type="ChEBI" id="CHEBI:57924"/>
        <dbReference type="EC" id="1.14.18.1"/>
    </reaction>
</comment>
<dbReference type="EC" id="1.14.18.1" evidence="2"/>
<evidence type="ECO:0000256" key="1">
    <source>
        <dbReference type="ARBA" id="ARBA00009928"/>
    </source>
</evidence>
<reference evidence="10 11" key="1">
    <citation type="submission" date="2023-08" db="EMBL/GenBank/DDBJ databases">
        <title>Black Yeasts Isolated from many extreme environments.</title>
        <authorList>
            <person name="Coleine C."/>
            <person name="Stajich J.E."/>
            <person name="Selbmann L."/>
        </authorList>
    </citation>
    <scope>NUCLEOTIDE SEQUENCE [LARGE SCALE GENOMIC DNA]</scope>
    <source>
        <strain evidence="10 11">CCFEE 5792</strain>
    </source>
</reference>
<dbReference type="AlphaFoldDB" id="A0AAV9NJ01"/>
<dbReference type="PRINTS" id="PR00092">
    <property type="entry name" value="TYROSINASE"/>
</dbReference>
<dbReference type="SUPFAM" id="SSF48056">
    <property type="entry name" value="Di-copper centre-containing domain"/>
    <property type="match status" value="1"/>
</dbReference>
<dbReference type="PROSITE" id="PS00497">
    <property type="entry name" value="TYROSINASE_1"/>
    <property type="match status" value="1"/>
</dbReference>
<sequence>MTQRVRRDINDLVADYANGNTKPMDDLITAWAGIQALDPGDDNSFFKIAGYHGMPFRGAGWGNLQWWGGYCHHGNVLFPTWHRAYLFRLEEALRTIVPTVTLPFWNEANNVTATDGIPDIFLQRSYKLNGEEIPNPLYSYTLQKDLIDNLAVDGAINPYNYSKKATYTTVRYPQAGLVGTAKDQATSEAQNKLYSDPVQNAKLLNENVKTWLLQETYVGSDGSKTDAGTRKKYANCLNAPNYTVFSNTTSAQAWNQEKSSQDPTIVPLESPHNDMHLAVGGFEVPNFDASHIHGAQGDMGENETAAFDPIFFFHHCWVDNTFWQWQVKHNKEQNTMHALSLIENYPGTNSVDSQGPTPGVAGGTWLTLDSPLYPFKSPFDSTAWATSTEMTNIIKLGYSYENVPVGSPLLGTMPVKPAQVVAHLSGVNKADVRGSFMVGVFGTIAGKEQLLGMESILSRWHIDGCGACQVHSNVKVHLPLHGITHDDVDKADSNFYARVITRGGLDSQAKNGDELKPLLSIIKKQV</sequence>
<feature type="domain" description="Tyrosinase copper-binding" evidence="9">
    <location>
        <begin position="308"/>
        <end position="319"/>
    </location>
</feature>
<accession>A0AAV9NJ01</accession>
<dbReference type="Proteomes" id="UP001358417">
    <property type="component" value="Unassembled WGS sequence"/>
</dbReference>
<keyword evidence="5" id="KW-0470">Melanin biosynthesis</keyword>
<evidence type="ECO:0000259" key="8">
    <source>
        <dbReference type="PROSITE" id="PS00497"/>
    </source>
</evidence>
<evidence type="ECO:0000256" key="5">
    <source>
        <dbReference type="ARBA" id="ARBA00023101"/>
    </source>
</evidence>
<evidence type="ECO:0000259" key="9">
    <source>
        <dbReference type="PROSITE" id="PS00498"/>
    </source>
</evidence>